<dbReference type="Proteomes" id="UP000054007">
    <property type="component" value="Unassembled WGS sequence"/>
</dbReference>
<dbReference type="Pfam" id="PF13561">
    <property type="entry name" value="adh_short_C2"/>
    <property type="match status" value="1"/>
</dbReference>
<keyword evidence="3" id="KW-0560">Oxidoreductase</keyword>
<evidence type="ECO:0000313" key="5">
    <source>
        <dbReference type="Proteomes" id="UP000054007"/>
    </source>
</evidence>
<sequence length="285" mass="30004">MTSTPDLTISSLYNVRDKIVLVTGGGSGIGKMMAAGFAQNGAKVYIAARKEKQLQEAAADISKSSAYPVKYIVGNVASKAGCDAIVAAFKKQESKLHVLVNNSGITWGAPYNDFPEEKGWDNVFNVNVKSIFYMTAGLTDLLIKDATSFDPGRVINISSTASVEPQSEGPLSPEGSGTWSYQPSKAAVNHLTSSLAVKLASQHVTVNAIMPGLFPSKMTAWGIDQRGASGFNDQQPTGRFGHPQDIAGLAIFLSSPASSHITGTHILLDGGSRYVAQAIAPATKL</sequence>
<dbReference type="FunFam" id="3.40.50.720:FF:000084">
    <property type="entry name" value="Short-chain dehydrogenase reductase"/>
    <property type="match status" value="1"/>
</dbReference>
<accession>A0A0D7BLG0</accession>
<dbReference type="OrthoDB" id="2898618at2759"/>
<evidence type="ECO:0000256" key="1">
    <source>
        <dbReference type="ARBA" id="ARBA00006484"/>
    </source>
</evidence>
<gene>
    <name evidence="4" type="ORF">CYLTODRAFT_487344</name>
</gene>
<dbReference type="Gene3D" id="3.40.50.720">
    <property type="entry name" value="NAD(P)-binding Rossmann-like Domain"/>
    <property type="match status" value="1"/>
</dbReference>
<keyword evidence="2" id="KW-0521">NADP</keyword>
<protein>
    <submittedName>
        <fullName evidence="4">NAD(P)-binding protein</fullName>
    </submittedName>
</protein>
<comment type="similarity">
    <text evidence="1">Belongs to the short-chain dehydrogenases/reductases (SDR) family.</text>
</comment>
<dbReference type="PRINTS" id="PR00080">
    <property type="entry name" value="SDRFAMILY"/>
</dbReference>
<dbReference type="InterPro" id="IPR036291">
    <property type="entry name" value="NAD(P)-bd_dom_sf"/>
</dbReference>
<dbReference type="STRING" id="1314674.A0A0D7BLG0"/>
<dbReference type="PANTHER" id="PTHR43618:SF8">
    <property type="entry name" value="7ALPHA-HYDROXYSTEROID DEHYDROGENASE"/>
    <property type="match status" value="1"/>
</dbReference>
<organism evidence="4 5">
    <name type="scientific">Cylindrobasidium torrendii FP15055 ss-10</name>
    <dbReference type="NCBI Taxonomy" id="1314674"/>
    <lineage>
        <taxon>Eukaryota</taxon>
        <taxon>Fungi</taxon>
        <taxon>Dikarya</taxon>
        <taxon>Basidiomycota</taxon>
        <taxon>Agaricomycotina</taxon>
        <taxon>Agaricomycetes</taxon>
        <taxon>Agaricomycetidae</taxon>
        <taxon>Agaricales</taxon>
        <taxon>Marasmiineae</taxon>
        <taxon>Physalacriaceae</taxon>
        <taxon>Cylindrobasidium</taxon>
    </lineage>
</organism>
<evidence type="ECO:0000313" key="4">
    <source>
        <dbReference type="EMBL" id="KIY71277.1"/>
    </source>
</evidence>
<dbReference type="InterPro" id="IPR052178">
    <property type="entry name" value="Sec_Metab_Biosynth_SDR"/>
</dbReference>
<dbReference type="GO" id="GO:0016491">
    <property type="term" value="F:oxidoreductase activity"/>
    <property type="evidence" value="ECO:0007669"/>
    <property type="project" value="UniProtKB-KW"/>
</dbReference>
<dbReference type="SUPFAM" id="SSF51735">
    <property type="entry name" value="NAD(P)-binding Rossmann-fold domains"/>
    <property type="match status" value="1"/>
</dbReference>
<name>A0A0D7BLG0_9AGAR</name>
<evidence type="ECO:0000256" key="3">
    <source>
        <dbReference type="ARBA" id="ARBA00023002"/>
    </source>
</evidence>
<dbReference type="PRINTS" id="PR00081">
    <property type="entry name" value="GDHRDH"/>
</dbReference>
<dbReference type="AlphaFoldDB" id="A0A0D7BLG0"/>
<dbReference type="InterPro" id="IPR002347">
    <property type="entry name" value="SDR_fam"/>
</dbReference>
<evidence type="ECO:0000256" key="2">
    <source>
        <dbReference type="ARBA" id="ARBA00022857"/>
    </source>
</evidence>
<dbReference type="PANTHER" id="PTHR43618">
    <property type="entry name" value="7-ALPHA-HYDROXYSTEROID DEHYDROGENASE"/>
    <property type="match status" value="1"/>
</dbReference>
<proteinExistence type="inferred from homology"/>
<dbReference type="EMBL" id="KN880456">
    <property type="protein sequence ID" value="KIY71277.1"/>
    <property type="molecule type" value="Genomic_DNA"/>
</dbReference>
<keyword evidence="5" id="KW-1185">Reference proteome</keyword>
<reference evidence="4 5" key="1">
    <citation type="journal article" date="2015" name="Fungal Genet. Biol.">
        <title>Evolution of novel wood decay mechanisms in Agaricales revealed by the genome sequences of Fistulina hepatica and Cylindrobasidium torrendii.</title>
        <authorList>
            <person name="Floudas D."/>
            <person name="Held B.W."/>
            <person name="Riley R."/>
            <person name="Nagy L.G."/>
            <person name="Koehler G."/>
            <person name="Ransdell A.S."/>
            <person name="Younus H."/>
            <person name="Chow J."/>
            <person name="Chiniquy J."/>
            <person name="Lipzen A."/>
            <person name="Tritt A."/>
            <person name="Sun H."/>
            <person name="Haridas S."/>
            <person name="LaButti K."/>
            <person name="Ohm R.A."/>
            <person name="Kues U."/>
            <person name="Blanchette R.A."/>
            <person name="Grigoriev I.V."/>
            <person name="Minto R.E."/>
            <person name="Hibbett D.S."/>
        </authorList>
    </citation>
    <scope>NUCLEOTIDE SEQUENCE [LARGE SCALE GENOMIC DNA]</scope>
    <source>
        <strain evidence="4 5">FP15055 ss-10</strain>
    </source>
</reference>